<organism evidence="3 4">
    <name type="scientific">Mycobacterium tuberculosis</name>
    <dbReference type="NCBI Taxonomy" id="1773"/>
    <lineage>
        <taxon>Bacteria</taxon>
        <taxon>Bacillati</taxon>
        <taxon>Actinomycetota</taxon>
        <taxon>Actinomycetes</taxon>
        <taxon>Mycobacteriales</taxon>
        <taxon>Mycobacteriaceae</taxon>
        <taxon>Mycobacterium</taxon>
        <taxon>Mycobacterium tuberculosis complex</taxon>
    </lineage>
</organism>
<dbReference type="AlphaFoldDB" id="A0ABD7HF06"/>
<dbReference type="Gene3D" id="1.10.287.850">
    <property type="entry name" value="HP0062-like domain"/>
    <property type="match status" value="1"/>
</dbReference>
<dbReference type="Pfam" id="PF00934">
    <property type="entry name" value="PE"/>
    <property type="match status" value="1"/>
</dbReference>
<feature type="domain" description="PE" evidence="2">
    <location>
        <begin position="4"/>
        <end position="94"/>
    </location>
</feature>
<sequence length="144" mass="13892">MSFVIVAPEALMSVASEVAGIGSALNAANAAAAAPTTGVLAAAADEVSAAMAALFGAHAQEYQRLSAQAAGFHAQFVQALNAGVNSYASAEAANASPLQAVEQQVLGLINGPAQTLLGRPLIGNGADGAPGTGQPGGPGGLLWG</sequence>
<evidence type="ECO:0000259" key="2">
    <source>
        <dbReference type="Pfam" id="PF00934"/>
    </source>
</evidence>
<reference evidence="3 4" key="1">
    <citation type="journal article" date="2017" name="N. Engl. J. Med.">
        <title>Transmission of Extensively Drug-Resistant Tuberculosis in South Africa.</title>
        <authorList>
            <person name="Shah N.S."/>
            <person name="Auld S.C."/>
            <person name="Brust J.C."/>
            <person name="Mathema B."/>
            <person name="Ismail N."/>
            <person name="Moodley P."/>
            <person name="Mlisana K."/>
            <person name="Allana S."/>
            <person name="Campbell A."/>
            <person name="Mthiyane T."/>
            <person name="Morris N."/>
            <person name="Mpangase P."/>
            <person name="van der Meulen H."/>
            <person name="Omar S.V."/>
            <person name="Brown T.S."/>
            <person name="Narechania A."/>
            <person name="Shaskina E."/>
            <person name="Kapwata T."/>
            <person name="Kreiswirth B."/>
            <person name="Gandhi N.R."/>
        </authorList>
    </citation>
    <scope>NUCLEOTIDE SEQUENCE [LARGE SCALE GENOMIC DNA]</scope>
    <source>
        <strain evidence="3 4">32301_S10</strain>
    </source>
</reference>
<feature type="compositionally biased region" description="Gly residues" evidence="1">
    <location>
        <begin position="125"/>
        <end position="144"/>
    </location>
</feature>
<evidence type="ECO:0000313" key="3">
    <source>
        <dbReference type="EMBL" id="REQ57035.1"/>
    </source>
</evidence>
<proteinExistence type="predicted"/>
<name>A0ABD7HF06_MYCTX</name>
<gene>
    <name evidence="3" type="ORF">DSJ38_01410</name>
</gene>
<feature type="region of interest" description="Disordered" evidence="1">
    <location>
        <begin position="124"/>
        <end position="144"/>
    </location>
</feature>
<evidence type="ECO:0000256" key="1">
    <source>
        <dbReference type="SAM" id="MobiDB-lite"/>
    </source>
</evidence>
<dbReference type="FunFam" id="1.10.287.850:FF:000001">
    <property type="entry name" value="PE_PGRS39"/>
    <property type="match status" value="1"/>
</dbReference>
<dbReference type="SUPFAM" id="SSF140459">
    <property type="entry name" value="PE/PPE dimer-like"/>
    <property type="match status" value="1"/>
</dbReference>
<dbReference type="InterPro" id="IPR038332">
    <property type="entry name" value="PPE_sf"/>
</dbReference>
<dbReference type="RefSeq" id="WP_019257219.1">
    <property type="nucleotide sequence ID" value="NZ_CHZS01000153.1"/>
</dbReference>
<accession>A0ABD7HF06</accession>
<dbReference type="EMBL" id="QTBD01000017">
    <property type="protein sequence ID" value="REQ57035.1"/>
    <property type="molecule type" value="Genomic_DNA"/>
</dbReference>
<comment type="caution">
    <text evidence="3">The sequence shown here is derived from an EMBL/GenBank/DDBJ whole genome shotgun (WGS) entry which is preliminary data.</text>
</comment>
<protein>
    <submittedName>
        <fullName evidence="3">PE family protein</fullName>
    </submittedName>
</protein>
<evidence type="ECO:0000313" key="4">
    <source>
        <dbReference type="Proteomes" id="UP000256381"/>
    </source>
</evidence>
<dbReference type="InterPro" id="IPR000084">
    <property type="entry name" value="PE-PGRS_N"/>
</dbReference>
<feature type="non-terminal residue" evidence="3">
    <location>
        <position position="144"/>
    </location>
</feature>
<dbReference type="Proteomes" id="UP000256381">
    <property type="component" value="Unassembled WGS sequence"/>
</dbReference>